<proteinExistence type="predicted"/>
<dbReference type="GeneID" id="123390232"/>
<keyword evidence="1" id="KW-1185">Reference proteome</keyword>
<evidence type="ECO:0000313" key="1">
    <source>
        <dbReference type="Proteomes" id="UP000000715"/>
    </source>
</evidence>
<sequence>MTTTSLLLGAEYLGVKPMSQLNIVDSIMLPLGLHNVTCVDMTPGSVPQMVKYGQLIPTVSPRELAPELQLQIVTSNELAPISQLESGNSVKLAPGSQLQGVKSIHFTLGTQQQSQKKSAELAKAPQLQNRKLLDLTHNSQLQGLEYVHLALPLKFSDTKAVKLILRPTQEEKKSMEFAPKPWIQDGRYKETAPVLLLKDVKFPQMVECRNVIPETQVEIMEHYWKHEELISGAHIQAVKSAELNLKPNHQAIEPEGLTPWHQALKSSGMIPQPGYQGAEVELISDPCHHRKESMELTQSSLRSTPGPLNQT</sequence>
<dbReference type="Proteomes" id="UP000000715">
    <property type="component" value="Unplaced"/>
</dbReference>
<reference evidence="2" key="1">
    <citation type="submission" date="2025-08" db="UniProtKB">
        <authorList>
            <consortium name="RefSeq"/>
        </authorList>
    </citation>
    <scope>IDENTIFICATION</scope>
    <source>
        <tissue evidence="2">Brain</tissue>
    </source>
</reference>
<evidence type="ECO:0000313" key="2">
    <source>
        <dbReference type="RefSeq" id="XP_044929836.1"/>
    </source>
</evidence>
<protein>
    <submittedName>
        <fullName evidence="2">Uncharacterized protein C2orf16-like</fullName>
    </submittedName>
</protein>
<gene>
    <name evidence="2" type="primary">LOC123390232</name>
</gene>
<dbReference type="AlphaFoldDB" id="A0A8U0RUS7"/>
<organism evidence="1 2">
    <name type="scientific">Mustela putorius furo</name>
    <name type="common">European domestic ferret</name>
    <name type="synonym">Mustela furo</name>
    <dbReference type="NCBI Taxonomy" id="9669"/>
    <lineage>
        <taxon>Eukaryota</taxon>
        <taxon>Metazoa</taxon>
        <taxon>Chordata</taxon>
        <taxon>Craniata</taxon>
        <taxon>Vertebrata</taxon>
        <taxon>Euteleostomi</taxon>
        <taxon>Mammalia</taxon>
        <taxon>Eutheria</taxon>
        <taxon>Laurasiatheria</taxon>
        <taxon>Carnivora</taxon>
        <taxon>Caniformia</taxon>
        <taxon>Musteloidea</taxon>
        <taxon>Mustelidae</taxon>
        <taxon>Mustelinae</taxon>
        <taxon>Mustela</taxon>
    </lineage>
</organism>
<accession>A0A8U0RUS7</accession>
<dbReference type="OrthoDB" id="9450569at2759"/>
<dbReference type="RefSeq" id="XP_044929836.1">
    <property type="nucleotide sequence ID" value="XM_045073901.1"/>
</dbReference>
<name>A0A8U0RUS7_MUSPF</name>